<dbReference type="GO" id="GO:0090161">
    <property type="term" value="P:Golgi ribbon formation"/>
    <property type="evidence" value="ECO:0007669"/>
    <property type="project" value="TreeGrafter"/>
</dbReference>
<keyword evidence="9 13" id="KW-0333">Golgi apparatus</keyword>
<feature type="compositionally biased region" description="Polar residues" evidence="15">
    <location>
        <begin position="223"/>
        <end position="236"/>
    </location>
</feature>
<keyword evidence="8 13" id="KW-0862">Zinc</keyword>
<evidence type="ECO:0000313" key="18">
    <source>
        <dbReference type="Proteomes" id="UP000261600"/>
    </source>
</evidence>
<dbReference type="InterPro" id="IPR032419">
    <property type="entry name" value="CC2-LZ_dom"/>
</dbReference>
<dbReference type="GO" id="GO:0005776">
    <property type="term" value="C:autophagosome"/>
    <property type="evidence" value="ECO:0007669"/>
    <property type="project" value="UniProtKB-SubCell"/>
</dbReference>
<evidence type="ECO:0000256" key="6">
    <source>
        <dbReference type="ARBA" id="ARBA00022753"/>
    </source>
</evidence>
<proteinExistence type="predicted"/>
<evidence type="ECO:0000256" key="13">
    <source>
        <dbReference type="RuleBase" id="RU367122"/>
    </source>
</evidence>
<dbReference type="GO" id="GO:0034067">
    <property type="term" value="P:protein localization to Golgi apparatus"/>
    <property type="evidence" value="ECO:0007669"/>
    <property type="project" value="TreeGrafter"/>
</dbReference>
<dbReference type="AlphaFoldDB" id="A0A3Q3JJU5"/>
<evidence type="ECO:0000256" key="2">
    <source>
        <dbReference type="ARBA" id="ARBA00004601"/>
    </source>
</evidence>
<dbReference type="PANTHER" id="PTHR31553:SF2">
    <property type="entry name" value="OPTINEURIN"/>
    <property type="match status" value="1"/>
</dbReference>
<feature type="coiled-coil region" evidence="14">
    <location>
        <begin position="22"/>
        <end position="145"/>
    </location>
</feature>
<evidence type="ECO:0000313" key="17">
    <source>
        <dbReference type="Ensembl" id="ENSMALP00000014447.1"/>
    </source>
</evidence>
<dbReference type="GO" id="GO:0055037">
    <property type="term" value="C:recycling endosome"/>
    <property type="evidence" value="ECO:0007669"/>
    <property type="project" value="UniProtKB-SubCell"/>
</dbReference>
<dbReference type="GO" id="GO:0043122">
    <property type="term" value="P:regulation of canonical NF-kappaB signal transduction"/>
    <property type="evidence" value="ECO:0007669"/>
    <property type="project" value="TreeGrafter"/>
</dbReference>
<evidence type="ECO:0000256" key="11">
    <source>
        <dbReference type="ARBA" id="ARBA00023329"/>
    </source>
</evidence>
<feature type="coiled-coil region" evidence="14">
    <location>
        <begin position="252"/>
        <end position="389"/>
    </location>
</feature>
<dbReference type="STRING" id="43700.ENSMALP00000014447"/>
<dbReference type="Gene3D" id="1.20.5.990">
    <property type="entry name" value="Nemo cc2-lz domain - 1d5 darpin complex"/>
    <property type="match status" value="1"/>
</dbReference>
<feature type="domain" description="CCHC NOA-type" evidence="16">
    <location>
        <begin position="495"/>
        <end position="525"/>
    </location>
</feature>
<dbReference type="InterPro" id="IPR021063">
    <property type="entry name" value="NEMO_N"/>
</dbReference>
<evidence type="ECO:0000259" key="16">
    <source>
        <dbReference type="PROSITE" id="PS51801"/>
    </source>
</evidence>
<evidence type="ECO:0000256" key="8">
    <source>
        <dbReference type="ARBA" id="ARBA00022833"/>
    </source>
</evidence>
<organism evidence="17 18">
    <name type="scientific">Monopterus albus</name>
    <name type="common">Swamp eel</name>
    <dbReference type="NCBI Taxonomy" id="43700"/>
    <lineage>
        <taxon>Eukaryota</taxon>
        <taxon>Metazoa</taxon>
        <taxon>Chordata</taxon>
        <taxon>Craniata</taxon>
        <taxon>Vertebrata</taxon>
        <taxon>Euteleostomi</taxon>
        <taxon>Actinopterygii</taxon>
        <taxon>Neopterygii</taxon>
        <taxon>Teleostei</taxon>
        <taxon>Neoteleostei</taxon>
        <taxon>Acanthomorphata</taxon>
        <taxon>Anabantaria</taxon>
        <taxon>Synbranchiformes</taxon>
        <taxon>Synbranchidae</taxon>
        <taxon>Monopterus</taxon>
    </lineage>
</organism>
<keyword evidence="5 13" id="KW-0479">Metal-binding</keyword>
<reference evidence="17" key="1">
    <citation type="submission" date="2025-08" db="UniProtKB">
        <authorList>
            <consortium name="Ensembl"/>
        </authorList>
    </citation>
    <scope>IDENTIFICATION</scope>
</reference>
<keyword evidence="18" id="KW-1185">Reference proteome</keyword>
<keyword evidence="6 13" id="KW-0967">Endosome</keyword>
<sequence length="525" mass="59955">MASGGPVMNGNVSRSPGQSATLEETLQQMNILIQENRDLKEALHQTNLMMKERFEGLSVWREKQREERDFLERRLEEARGHMEALTLQNQVLSKKLEEVGMAGGCHFQAKSSTQSAELDVLRAQVARLQAEKNDLVAMNSELQLKADQDSRDNSFIEIIKVSVRKRRRCPDLNMTASRVDSEEVTVSQLLQSLRNETHQAERLQTEVCISAARETALEERKSNVNQSTQTTEPQSTDTKEDSGKEDKAASEVENLKSQMMTLFKELQHAQSRLDEAEGMKKNLQDRCREVEQDVASLKAQLVEKPAVQSENDRLKLQLDSMQSQIEQKTAGEERNNLAQLKDAYTKLFEDYNELKEERKKRELVQKEVVDELQDRLTAAEKALAAKQKTISVFKAQQGSRHLHGLCFLLYSAQAEVYSSDFYAEREAREKLHEEKERLATQLEYVKKQHIQLQEEMDSLGRRSLNEMQRRHVSLGGNPSGTRASLVGRGTDWQHQGNLPEHACPKCNEILPDLDSLQIHIMDCIN</sequence>
<dbReference type="Pfam" id="PF16516">
    <property type="entry name" value="CC2-LZ"/>
    <property type="match status" value="1"/>
</dbReference>
<keyword evidence="7 12" id="KW-0863">Zinc-finger</keyword>
<dbReference type="GO" id="GO:0070530">
    <property type="term" value="F:K63-linked polyubiquitin modification-dependent protein binding"/>
    <property type="evidence" value="ECO:0007669"/>
    <property type="project" value="InterPro"/>
</dbReference>
<feature type="region of interest" description="Disordered" evidence="15">
    <location>
        <begin position="218"/>
        <end position="249"/>
    </location>
</feature>
<accession>A0A3Q3JJU5</accession>
<dbReference type="GO" id="GO:0048471">
    <property type="term" value="C:perinuclear region of cytoplasm"/>
    <property type="evidence" value="ECO:0007669"/>
    <property type="project" value="UniProtKB-SubCell"/>
</dbReference>
<dbReference type="GO" id="GO:0005634">
    <property type="term" value="C:nucleus"/>
    <property type="evidence" value="ECO:0007669"/>
    <property type="project" value="TreeGrafter"/>
</dbReference>
<dbReference type="InterPro" id="IPR034735">
    <property type="entry name" value="NEMO_ZF"/>
</dbReference>
<feature type="coiled-coil region" evidence="14">
    <location>
        <begin position="428"/>
        <end position="455"/>
    </location>
</feature>
<evidence type="ECO:0000256" key="7">
    <source>
        <dbReference type="ARBA" id="ARBA00022771"/>
    </source>
</evidence>
<evidence type="ECO:0000256" key="15">
    <source>
        <dbReference type="SAM" id="MobiDB-lite"/>
    </source>
</evidence>
<name>A0A3Q3JJU5_MONAL</name>
<dbReference type="Proteomes" id="UP000261600">
    <property type="component" value="Unplaced"/>
</dbReference>
<dbReference type="Pfam" id="PF11577">
    <property type="entry name" value="NEMO"/>
    <property type="match status" value="1"/>
</dbReference>
<evidence type="ECO:0000256" key="10">
    <source>
        <dbReference type="ARBA" id="ARBA00023054"/>
    </source>
</evidence>
<dbReference type="Pfam" id="PF18414">
    <property type="entry name" value="zf_C2H2_10"/>
    <property type="match status" value="1"/>
</dbReference>
<dbReference type="Gene3D" id="1.20.5.390">
    <property type="entry name" value="L1 transposable element, trimerization domain"/>
    <property type="match status" value="2"/>
</dbReference>
<keyword evidence="4 13" id="KW-0963">Cytoplasm</keyword>
<dbReference type="Ensembl" id="ENSMALT00000014754.1">
    <property type="protein sequence ID" value="ENSMALP00000014447.1"/>
    <property type="gene ID" value="ENSMALG00000010133.1"/>
</dbReference>
<evidence type="ECO:0000256" key="3">
    <source>
        <dbReference type="ARBA" id="ARBA00018548"/>
    </source>
</evidence>
<protein>
    <recommendedName>
        <fullName evidence="3 13">Optineurin</fullName>
    </recommendedName>
</protein>
<dbReference type="FunFam" id="1.20.5.390:FF:000002">
    <property type="entry name" value="NF-kappa-B essential modulator isoform X1"/>
    <property type="match status" value="1"/>
</dbReference>
<dbReference type="GO" id="GO:0008270">
    <property type="term" value="F:zinc ion binding"/>
    <property type="evidence" value="ECO:0007669"/>
    <property type="project" value="UniProtKB-KW"/>
</dbReference>
<dbReference type="PROSITE" id="PS51801">
    <property type="entry name" value="ZF_CCHC_NOA"/>
    <property type="match status" value="1"/>
</dbReference>
<evidence type="ECO:0000256" key="14">
    <source>
        <dbReference type="SAM" id="Coils"/>
    </source>
</evidence>
<feature type="compositionally biased region" description="Basic and acidic residues" evidence="15">
    <location>
        <begin position="237"/>
        <end position="249"/>
    </location>
</feature>
<dbReference type="PANTHER" id="PTHR31553">
    <property type="entry name" value="NF-KAPPA-B ESSENTIAL MODULATOR"/>
    <property type="match status" value="1"/>
</dbReference>
<evidence type="ECO:0000256" key="5">
    <source>
        <dbReference type="ARBA" id="ARBA00022723"/>
    </source>
</evidence>
<evidence type="ECO:0000256" key="9">
    <source>
        <dbReference type="ARBA" id="ARBA00023034"/>
    </source>
</evidence>
<evidence type="ECO:0000256" key="1">
    <source>
        <dbReference type="ARBA" id="ARBA00004419"/>
    </source>
</evidence>
<keyword evidence="10 14" id="KW-0175">Coiled coil</keyword>
<comment type="function">
    <text evidence="13">May act by regulating membrane trafficking and cellular morphogenesis.</text>
</comment>
<reference evidence="17" key="2">
    <citation type="submission" date="2025-09" db="UniProtKB">
        <authorList>
            <consortium name="Ensembl"/>
        </authorList>
    </citation>
    <scope>IDENTIFICATION</scope>
</reference>
<evidence type="ECO:0000256" key="12">
    <source>
        <dbReference type="PROSITE-ProRule" id="PRU01142"/>
    </source>
</evidence>
<dbReference type="GO" id="GO:0005794">
    <property type="term" value="C:Golgi apparatus"/>
    <property type="evidence" value="ECO:0007669"/>
    <property type="project" value="UniProtKB-SubCell"/>
</dbReference>
<comment type="subcellular location">
    <subcellularLocation>
        <location evidence="13">Cytoplasm</location>
        <location evidence="13">Perinuclear region</location>
    </subcellularLocation>
    <subcellularLocation>
        <location evidence="13">Golgi apparatus</location>
    </subcellularLocation>
    <subcellularLocation>
        <location evidence="2 13">Golgi apparatus</location>
        <location evidence="2 13">trans-Golgi network</location>
    </subcellularLocation>
    <subcellularLocation>
        <location evidence="1 13">Cytoplasmic vesicle</location>
        <location evidence="1 13">Autophagosome</location>
    </subcellularLocation>
    <subcellularLocation>
        <location evidence="13">Cytoplasmic vesicle</location>
    </subcellularLocation>
    <subcellularLocation>
        <location evidence="13">Recycling endosome</location>
    </subcellularLocation>
</comment>
<keyword evidence="11 13" id="KW-0968">Cytoplasmic vesicle</keyword>
<evidence type="ECO:0000256" key="4">
    <source>
        <dbReference type="ARBA" id="ARBA00022490"/>
    </source>
</evidence>
<dbReference type="InterPro" id="IPR051301">
    <property type="entry name" value="Optineurin/NFkB_EssMod"/>
</dbReference>